<keyword evidence="3" id="KW-0808">Transferase</keyword>
<dbReference type="AlphaFoldDB" id="A0A3A8HXJ2"/>
<accession>A0A3A8HXJ2</accession>
<dbReference type="Pfam" id="PF00534">
    <property type="entry name" value="Glycos_transf_1"/>
    <property type="match status" value="1"/>
</dbReference>
<dbReference type="EMBL" id="JABFJV010000276">
    <property type="protein sequence ID" value="NOK38018.1"/>
    <property type="molecule type" value="Genomic_DNA"/>
</dbReference>
<reference evidence="3 4" key="1">
    <citation type="submission" date="2020-05" db="EMBL/GenBank/DDBJ databases">
        <authorList>
            <person name="Whitworth D."/>
        </authorList>
    </citation>
    <scope>NUCLEOTIDE SEQUENCE [LARGE SCALE GENOMIC DNA]</scope>
    <source>
        <strain evidence="3 4">AB043B</strain>
    </source>
</reference>
<dbReference type="InterPro" id="IPR001296">
    <property type="entry name" value="Glyco_trans_1"/>
</dbReference>
<evidence type="ECO:0000313" key="3">
    <source>
        <dbReference type="EMBL" id="NOK38018.1"/>
    </source>
</evidence>
<dbReference type="PANTHER" id="PTHR12526">
    <property type="entry name" value="GLYCOSYLTRANSFERASE"/>
    <property type="match status" value="1"/>
</dbReference>
<dbReference type="CDD" id="cd03794">
    <property type="entry name" value="GT4_WbuB-like"/>
    <property type="match status" value="1"/>
</dbReference>
<keyword evidence="4" id="KW-1185">Reference proteome</keyword>
<organism evidence="3 4">
    <name type="scientific">Corallococcus exercitus</name>
    <dbReference type="NCBI Taxonomy" id="2316736"/>
    <lineage>
        <taxon>Bacteria</taxon>
        <taxon>Pseudomonadati</taxon>
        <taxon>Myxococcota</taxon>
        <taxon>Myxococcia</taxon>
        <taxon>Myxococcales</taxon>
        <taxon>Cystobacterineae</taxon>
        <taxon>Myxococcaceae</taxon>
        <taxon>Corallococcus</taxon>
    </lineage>
</organism>
<dbReference type="InterPro" id="IPR028098">
    <property type="entry name" value="Glyco_trans_4-like_N"/>
</dbReference>
<gene>
    <name evidence="3" type="ORF">HMI49_32930</name>
</gene>
<feature type="domain" description="Glycosyl transferase family 1" evidence="1">
    <location>
        <begin position="208"/>
        <end position="368"/>
    </location>
</feature>
<dbReference type="Proteomes" id="UP000563426">
    <property type="component" value="Unassembled WGS sequence"/>
</dbReference>
<dbReference type="SUPFAM" id="SSF53756">
    <property type="entry name" value="UDP-Glycosyltransferase/glycogen phosphorylase"/>
    <property type="match status" value="1"/>
</dbReference>
<dbReference type="Pfam" id="PF13579">
    <property type="entry name" value="Glyco_trans_4_4"/>
    <property type="match status" value="1"/>
</dbReference>
<name>A0A3A8HXJ2_9BACT</name>
<dbReference type="GO" id="GO:0016757">
    <property type="term" value="F:glycosyltransferase activity"/>
    <property type="evidence" value="ECO:0007669"/>
    <property type="project" value="InterPro"/>
</dbReference>
<dbReference type="Gene3D" id="3.40.50.2000">
    <property type="entry name" value="Glycogen Phosphorylase B"/>
    <property type="match status" value="2"/>
</dbReference>
<protein>
    <submittedName>
        <fullName evidence="3">Glycosyltransferase family 4 protein</fullName>
    </submittedName>
</protein>
<evidence type="ECO:0000313" key="4">
    <source>
        <dbReference type="Proteomes" id="UP000563426"/>
    </source>
</evidence>
<dbReference type="OrthoDB" id="9787293at2"/>
<comment type="caution">
    <text evidence="3">The sequence shown here is derived from an EMBL/GenBank/DDBJ whole genome shotgun (WGS) entry which is preliminary data.</text>
</comment>
<feature type="domain" description="Glycosyltransferase subfamily 4-like N-terminal" evidence="2">
    <location>
        <begin position="18"/>
        <end position="192"/>
    </location>
</feature>
<dbReference type="PANTHER" id="PTHR12526:SF638">
    <property type="entry name" value="SPORE COAT PROTEIN SA"/>
    <property type="match status" value="1"/>
</dbReference>
<evidence type="ECO:0000259" key="1">
    <source>
        <dbReference type="Pfam" id="PF00534"/>
    </source>
</evidence>
<evidence type="ECO:0000259" key="2">
    <source>
        <dbReference type="Pfam" id="PF13579"/>
    </source>
</evidence>
<sequence length="407" mass="44565">MRIVYLHQYFNTPTMHGGTRSYELARRLVSMGHEVHMVTSDTRTDAGTGKRWRETNESGIQVHWLPVPYSNAMSYPDRIRAFGHFAVNSTRRAAQLPADVFFATSTPLTIAVPGIAASRWNKRPMVFEVRDLWPAIPIAVGALKSRSAIMAAQLLEKAAYAGAEHIVALSPGMKAGVEAAGVPPEKITIIPNLCDPERFQVPPSAGQEFRQKYAWLGDRPMVLYAGTLGLVNGVEYLVRVAAQMRMLDPEVRFVIMGQGREEALLHGLAERLGVKDVNLFFLPSVPKAQVPAVLSAATIATSLFTDVPGMQDNSANKFFDALAAARPLALNYGGWQAELLDKENFGLRLPPKDIPAAAAMLAKRLRDPRWLAEAGELAGKLGRERYSADIAAKRLSEVLQRAAAARS</sequence>
<proteinExistence type="predicted"/>
<dbReference type="RefSeq" id="WP_120528669.1">
    <property type="nucleotide sequence ID" value="NZ_JABFJV010000276.1"/>
</dbReference>